<name>A0AAV1ITX6_9NEOP</name>
<organism evidence="2 3">
    <name type="scientific">Leptosia nina</name>
    <dbReference type="NCBI Taxonomy" id="320188"/>
    <lineage>
        <taxon>Eukaryota</taxon>
        <taxon>Metazoa</taxon>
        <taxon>Ecdysozoa</taxon>
        <taxon>Arthropoda</taxon>
        <taxon>Hexapoda</taxon>
        <taxon>Insecta</taxon>
        <taxon>Pterygota</taxon>
        <taxon>Neoptera</taxon>
        <taxon>Endopterygota</taxon>
        <taxon>Lepidoptera</taxon>
        <taxon>Glossata</taxon>
        <taxon>Ditrysia</taxon>
        <taxon>Papilionoidea</taxon>
        <taxon>Pieridae</taxon>
        <taxon>Pierinae</taxon>
        <taxon>Leptosia</taxon>
    </lineage>
</organism>
<comment type="caution">
    <text evidence="2">The sequence shown here is derived from an EMBL/GenBank/DDBJ whole genome shotgun (WGS) entry which is preliminary data.</text>
</comment>
<evidence type="ECO:0000313" key="2">
    <source>
        <dbReference type="EMBL" id="CAK1540131.1"/>
    </source>
</evidence>
<dbReference type="Proteomes" id="UP001497472">
    <property type="component" value="Unassembled WGS sequence"/>
</dbReference>
<feature type="region of interest" description="Disordered" evidence="1">
    <location>
        <begin position="1"/>
        <end position="26"/>
    </location>
</feature>
<protein>
    <submittedName>
        <fullName evidence="2">Uncharacterized protein</fullName>
    </submittedName>
</protein>
<evidence type="ECO:0000313" key="3">
    <source>
        <dbReference type="Proteomes" id="UP001497472"/>
    </source>
</evidence>
<feature type="compositionally biased region" description="Polar residues" evidence="1">
    <location>
        <begin position="1"/>
        <end position="18"/>
    </location>
</feature>
<keyword evidence="3" id="KW-1185">Reference proteome</keyword>
<gene>
    <name evidence="2" type="ORF">LNINA_LOCUS207</name>
</gene>
<evidence type="ECO:0000256" key="1">
    <source>
        <dbReference type="SAM" id="MobiDB-lite"/>
    </source>
</evidence>
<accession>A0AAV1ITX6</accession>
<reference evidence="2 3" key="1">
    <citation type="submission" date="2023-11" db="EMBL/GenBank/DDBJ databases">
        <authorList>
            <person name="Okamura Y."/>
        </authorList>
    </citation>
    <scope>NUCLEOTIDE SEQUENCE [LARGE SCALE GENOMIC DNA]</scope>
</reference>
<dbReference type="EMBL" id="CAVLEF010000001">
    <property type="protein sequence ID" value="CAK1540131.1"/>
    <property type="molecule type" value="Genomic_DNA"/>
</dbReference>
<proteinExistence type="predicted"/>
<sequence>MAQFSAIVNRSTGSCSAHKSTRSAKRRAVTAQCSLILIALRDTIELEFICGSSTAGLFKPHCKKSNDSDRDSAAAAIYFPTMDPA</sequence>
<dbReference type="AlphaFoldDB" id="A0AAV1ITX6"/>